<dbReference type="InterPro" id="IPR000792">
    <property type="entry name" value="Tscrpt_reg_LuxR_C"/>
</dbReference>
<dbReference type="InterPro" id="IPR041664">
    <property type="entry name" value="AAA_16"/>
</dbReference>
<comment type="caution">
    <text evidence="5">The sequence shown here is derived from an EMBL/GenBank/DDBJ whole genome shotgun (WGS) entry which is preliminary data.</text>
</comment>
<dbReference type="GO" id="GO:0004016">
    <property type="term" value="F:adenylate cyclase activity"/>
    <property type="evidence" value="ECO:0007669"/>
    <property type="project" value="TreeGrafter"/>
</dbReference>
<sequence length="1033" mass="106730">MSALNGTILIRVGGPSPGSLRRSPQGARQGRHPDVFRPRQALGEGTPATYGDGVRGRDGAHRAGGQGEPMGTGSAVRRAGDPRPEAAGDLLEREREVARLREAVEAAGRGEGSATVVCGAAGTGKSRLLAAAAEHAGEAGLRVLAGCGRELERRVTLGAAVDLLARPVAAAGADERRRLLGGPAAPAAGLFTPAHREPSHGAVAYPAAGAILLGLCWLVAHLTGWDMPGAALRPTLLLMDDAQWADTATQSFLAMLADRLDQLPLALVIAVRDDEAWTGTTTLRRLAARPRGRLLTPAPLTEEAVGRLVAAAFPAADRAFADAVAHASGGNPFLVSELLRSLYGAGAAPVAGAVPDLVPDAVLHSVLARLARLPGDAARLAASVAVLGDGTPLRRAAAHAGLEVEPAERAADALAGAQLFRPGSPLSFVHPLVGAAVYADQPAFARSRAHLRAVDLLTADGEGAAKAAGHLLATEPEGDPGVAAGLREAADRALRLGDPGAAARLLARAAAEPPPAELRAEVLLELARAQTLAGDLAAEATLTEALGLLAAGDAGGRVRALTLLASVRHGRGDQAGAAAACEEALGLFEPHDPRRQDDLAECLAIAIFHPGLRRTVEERLRPLLEGAGHAGPALLAHIVLWRALAGDPPALVRSAAERALTAPAAGSPLNPAGQGALLGLTLHGLVIAGELTAAEDAASAAMAAARRRGDILAYGYASYHRALSRLGQGSLPEALADMEAAQVPYAAGWTTGGGWNGWLLARVLLEHGDRAAAAEALRMADLHSADSMEAGLVRHVRAQLALAEGRPDVALEEARAAGRHLGQVYGIDHPGLLPWRTTAALAADLLGDHGQAARLAARALQRAREVGVTRDIGIALRVSGLVARPVPDVALLAEAAATLQRIPAALEQARALVDLGAALRRTGDRDACTRPLKEGLALADRLHARPLAERARAELHAIGLRPRRAAVTGIDALTAAERRVALLALHGHTNRQIAQDLFITTKTVETHLARVYRKLAIANRRQLHTAFHRGCLS</sequence>
<evidence type="ECO:0000256" key="1">
    <source>
        <dbReference type="ARBA" id="ARBA00022741"/>
    </source>
</evidence>
<dbReference type="Gene3D" id="1.10.10.10">
    <property type="entry name" value="Winged helix-like DNA-binding domain superfamily/Winged helix DNA-binding domain"/>
    <property type="match status" value="1"/>
</dbReference>
<dbReference type="OrthoDB" id="3178131at2"/>
<dbReference type="PRINTS" id="PR00038">
    <property type="entry name" value="HTHLUXR"/>
</dbReference>
<evidence type="ECO:0000313" key="6">
    <source>
        <dbReference type="Proteomes" id="UP000295431"/>
    </source>
</evidence>
<proteinExistence type="predicted"/>
<evidence type="ECO:0000313" key="5">
    <source>
        <dbReference type="EMBL" id="TDC19267.1"/>
    </source>
</evidence>
<dbReference type="GO" id="GO:0005737">
    <property type="term" value="C:cytoplasm"/>
    <property type="evidence" value="ECO:0007669"/>
    <property type="project" value="TreeGrafter"/>
</dbReference>
<dbReference type="Pfam" id="PF13191">
    <property type="entry name" value="AAA_16"/>
    <property type="match status" value="1"/>
</dbReference>
<dbReference type="InterPro" id="IPR011990">
    <property type="entry name" value="TPR-like_helical_dom_sf"/>
</dbReference>
<feature type="region of interest" description="Disordered" evidence="3">
    <location>
        <begin position="1"/>
        <end position="90"/>
    </location>
</feature>
<dbReference type="GO" id="GO:0005524">
    <property type="term" value="F:ATP binding"/>
    <property type="evidence" value="ECO:0007669"/>
    <property type="project" value="UniProtKB-KW"/>
</dbReference>
<name>A0A4R4PDJ9_9ACTN</name>
<protein>
    <recommendedName>
        <fullName evidence="4">HTH luxR-type domain-containing protein</fullName>
    </recommendedName>
</protein>
<dbReference type="AlphaFoldDB" id="A0A4R4PDJ9"/>
<dbReference type="PANTHER" id="PTHR16305">
    <property type="entry name" value="TESTICULAR SOLUBLE ADENYLYL CYCLASE"/>
    <property type="match status" value="1"/>
</dbReference>
<keyword evidence="1" id="KW-0547">Nucleotide-binding</keyword>
<dbReference type="PROSITE" id="PS50043">
    <property type="entry name" value="HTH_LUXR_2"/>
    <property type="match status" value="1"/>
</dbReference>
<dbReference type="SUPFAM" id="SSF52540">
    <property type="entry name" value="P-loop containing nucleoside triphosphate hydrolases"/>
    <property type="match status" value="1"/>
</dbReference>
<accession>A0A4R4PDJ9</accession>
<keyword evidence="6" id="KW-1185">Reference proteome</keyword>
<dbReference type="EMBL" id="SMJW01000011">
    <property type="protein sequence ID" value="TDC19267.1"/>
    <property type="molecule type" value="Genomic_DNA"/>
</dbReference>
<dbReference type="PROSITE" id="PS00622">
    <property type="entry name" value="HTH_LUXR_1"/>
    <property type="match status" value="1"/>
</dbReference>
<dbReference type="InterPro" id="IPR016032">
    <property type="entry name" value="Sig_transdc_resp-reg_C-effctor"/>
</dbReference>
<organism evidence="5 6">
    <name type="scientific">Actinomadura bangladeshensis</name>
    <dbReference type="NCBI Taxonomy" id="453573"/>
    <lineage>
        <taxon>Bacteria</taxon>
        <taxon>Bacillati</taxon>
        <taxon>Actinomycetota</taxon>
        <taxon>Actinomycetes</taxon>
        <taxon>Streptosporangiales</taxon>
        <taxon>Thermomonosporaceae</taxon>
        <taxon>Actinomadura</taxon>
    </lineage>
</organism>
<dbReference type="SMART" id="SM00421">
    <property type="entry name" value="HTH_LUXR"/>
    <property type="match status" value="1"/>
</dbReference>
<feature type="compositionally biased region" description="Basic and acidic residues" evidence="3">
    <location>
        <begin position="78"/>
        <end position="90"/>
    </location>
</feature>
<keyword evidence="2" id="KW-0067">ATP-binding</keyword>
<dbReference type="GO" id="GO:0006355">
    <property type="term" value="P:regulation of DNA-templated transcription"/>
    <property type="evidence" value="ECO:0007669"/>
    <property type="project" value="InterPro"/>
</dbReference>
<dbReference type="InterPro" id="IPR027417">
    <property type="entry name" value="P-loop_NTPase"/>
</dbReference>
<gene>
    <name evidence="5" type="ORF">E1284_04095</name>
</gene>
<dbReference type="SUPFAM" id="SSF48452">
    <property type="entry name" value="TPR-like"/>
    <property type="match status" value="2"/>
</dbReference>
<evidence type="ECO:0000256" key="3">
    <source>
        <dbReference type="SAM" id="MobiDB-lite"/>
    </source>
</evidence>
<dbReference type="GO" id="GO:0003677">
    <property type="term" value="F:DNA binding"/>
    <property type="evidence" value="ECO:0007669"/>
    <property type="project" value="InterPro"/>
</dbReference>
<dbReference type="SUPFAM" id="SSF46894">
    <property type="entry name" value="C-terminal effector domain of the bipartite response regulators"/>
    <property type="match status" value="1"/>
</dbReference>
<reference evidence="5 6" key="1">
    <citation type="submission" date="2019-03" db="EMBL/GenBank/DDBJ databases">
        <title>Draft genome sequences of novel Actinobacteria.</title>
        <authorList>
            <person name="Sahin N."/>
            <person name="Ay H."/>
            <person name="Saygin H."/>
        </authorList>
    </citation>
    <scope>NUCLEOTIDE SEQUENCE [LARGE SCALE GENOMIC DNA]</scope>
    <source>
        <strain evidence="5 6">DSM 45347</strain>
    </source>
</reference>
<dbReference type="Proteomes" id="UP000295431">
    <property type="component" value="Unassembled WGS sequence"/>
</dbReference>
<feature type="domain" description="HTH luxR-type" evidence="4">
    <location>
        <begin position="966"/>
        <end position="1031"/>
    </location>
</feature>
<dbReference type="CDD" id="cd06170">
    <property type="entry name" value="LuxR_C_like"/>
    <property type="match status" value="1"/>
</dbReference>
<evidence type="ECO:0000256" key="2">
    <source>
        <dbReference type="ARBA" id="ARBA00022840"/>
    </source>
</evidence>
<dbReference type="PANTHER" id="PTHR16305:SF35">
    <property type="entry name" value="TRANSCRIPTIONAL ACTIVATOR DOMAIN"/>
    <property type="match status" value="1"/>
</dbReference>
<evidence type="ECO:0000259" key="4">
    <source>
        <dbReference type="PROSITE" id="PS50043"/>
    </source>
</evidence>
<dbReference type="Pfam" id="PF00196">
    <property type="entry name" value="GerE"/>
    <property type="match status" value="1"/>
</dbReference>
<dbReference type="InterPro" id="IPR036388">
    <property type="entry name" value="WH-like_DNA-bd_sf"/>
</dbReference>